<gene>
    <name evidence="2" type="ORF">A3I39_02745</name>
</gene>
<evidence type="ECO:0000313" key="3">
    <source>
        <dbReference type="Proteomes" id="UP000178155"/>
    </source>
</evidence>
<keyword evidence="1" id="KW-0472">Membrane</keyword>
<evidence type="ECO:0000313" key="2">
    <source>
        <dbReference type="EMBL" id="OGN33429.1"/>
    </source>
</evidence>
<proteinExistence type="predicted"/>
<reference evidence="2 3" key="1">
    <citation type="journal article" date="2016" name="Nat. Commun.">
        <title>Thousands of microbial genomes shed light on interconnected biogeochemical processes in an aquifer system.</title>
        <authorList>
            <person name="Anantharaman K."/>
            <person name="Brown C.T."/>
            <person name="Hug L.A."/>
            <person name="Sharon I."/>
            <person name="Castelle C.J."/>
            <person name="Probst A.J."/>
            <person name="Thomas B.C."/>
            <person name="Singh A."/>
            <person name="Wilkins M.J."/>
            <person name="Karaoz U."/>
            <person name="Brodie E.L."/>
            <person name="Williams K.H."/>
            <person name="Hubbard S.S."/>
            <person name="Banfield J.F."/>
        </authorList>
    </citation>
    <scope>NUCLEOTIDE SEQUENCE [LARGE SCALE GENOMIC DNA]</scope>
</reference>
<accession>A0A1F8H942</accession>
<keyword evidence="1" id="KW-1133">Transmembrane helix</keyword>
<dbReference type="AlphaFoldDB" id="A0A1F8H942"/>
<name>A0A1F8H942_9BACT</name>
<dbReference type="EMBL" id="MGKW01000030">
    <property type="protein sequence ID" value="OGN33429.1"/>
    <property type="molecule type" value="Genomic_DNA"/>
</dbReference>
<comment type="caution">
    <text evidence="2">The sequence shown here is derived from an EMBL/GenBank/DDBJ whole genome shotgun (WGS) entry which is preliminary data.</text>
</comment>
<sequence length="121" mass="13366">MIDKMAGVIAMGIGLVIFIHWVGPPPAEQTTTVESACRTEYAETAQAYLVTFCDENRQEVVYRHSQPALGLKPLEFVSSQRTADLTKGRQLAYMEWPELQLSDAMASAEPPEPVNEPTAAR</sequence>
<organism evidence="2 3">
    <name type="scientific">Candidatus Yanofskybacteria bacterium RIFCSPLOWO2_02_FULL_47_9b</name>
    <dbReference type="NCBI Taxonomy" id="1802708"/>
    <lineage>
        <taxon>Bacteria</taxon>
        <taxon>Candidatus Yanofskyibacteriota</taxon>
    </lineage>
</organism>
<dbReference type="Proteomes" id="UP000178155">
    <property type="component" value="Unassembled WGS sequence"/>
</dbReference>
<keyword evidence="1" id="KW-0812">Transmembrane</keyword>
<feature type="transmembrane region" description="Helical" evidence="1">
    <location>
        <begin position="5"/>
        <end position="23"/>
    </location>
</feature>
<protein>
    <submittedName>
        <fullName evidence="2">Uncharacterized protein</fullName>
    </submittedName>
</protein>
<evidence type="ECO:0000256" key="1">
    <source>
        <dbReference type="SAM" id="Phobius"/>
    </source>
</evidence>